<dbReference type="HAMAP" id="MF_01615">
    <property type="entry name" value="PdxT"/>
    <property type="match status" value="1"/>
</dbReference>
<dbReference type="InterPro" id="IPR021196">
    <property type="entry name" value="PdxT/SNO_CS"/>
</dbReference>
<dbReference type="CDD" id="cd01749">
    <property type="entry name" value="GATase1_PB"/>
    <property type="match status" value="1"/>
</dbReference>
<feature type="active site" description="Charge relay system" evidence="10 11">
    <location>
        <position position="174"/>
    </location>
</feature>
<feature type="binding site" evidence="10 12">
    <location>
        <begin position="138"/>
        <end position="139"/>
    </location>
    <ligand>
        <name>L-glutamine</name>
        <dbReference type="ChEBI" id="CHEBI:58359"/>
    </ligand>
</feature>
<feature type="active site" description="Charge relay system" evidence="10 11">
    <location>
        <position position="176"/>
    </location>
</feature>
<evidence type="ECO:0000256" key="11">
    <source>
        <dbReference type="PIRSR" id="PIRSR005639-1"/>
    </source>
</evidence>
<evidence type="ECO:0000256" key="1">
    <source>
        <dbReference type="ARBA" id="ARBA00008345"/>
    </source>
</evidence>
<dbReference type="GO" id="GO:0008614">
    <property type="term" value="P:pyridoxine metabolic process"/>
    <property type="evidence" value="ECO:0007669"/>
    <property type="project" value="TreeGrafter"/>
</dbReference>
<evidence type="ECO:0000313" key="13">
    <source>
        <dbReference type="EMBL" id="MBI1756167.1"/>
    </source>
</evidence>
<dbReference type="PROSITE" id="PS01236">
    <property type="entry name" value="PDXT_SNO_1"/>
    <property type="match status" value="1"/>
</dbReference>
<keyword evidence="3 10" id="KW-0663">Pyridoxal phosphate</keyword>
<dbReference type="Proteomes" id="UP000727962">
    <property type="component" value="Unassembled WGS sequence"/>
</dbReference>
<evidence type="ECO:0000256" key="10">
    <source>
        <dbReference type="HAMAP-Rule" id="MF_01615"/>
    </source>
</evidence>
<evidence type="ECO:0000256" key="2">
    <source>
        <dbReference type="ARBA" id="ARBA00022801"/>
    </source>
</evidence>
<dbReference type="GO" id="GO:0005829">
    <property type="term" value="C:cytosol"/>
    <property type="evidence" value="ECO:0007669"/>
    <property type="project" value="TreeGrafter"/>
</dbReference>
<keyword evidence="5 10" id="KW-0456">Lyase</keyword>
<keyword evidence="2 10" id="KW-0378">Hydrolase</keyword>
<comment type="subunit">
    <text evidence="9 10">In the presence of PdxS, forms a dodecamer of heterodimers. Only shows activity in the heterodimer.</text>
</comment>
<name>A0A931LRQ5_FIMGI</name>
<evidence type="ECO:0000256" key="12">
    <source>
        <dbReference type="PIRSR" id="PIRSR005639-2"/>
    </source>
</evidence>
<evidence type="ECO:0000313" key="14">
    <source>
        <dbReference type="Proteomes" id="UP000727962"/>
    </source>
</evidence>
<comment type="similarity">
    <text evidence="1 10">Belongs to the glutaminase PdxT/SNO family.</text>
</comment>
<comment type="caution">
    <text evidence="13">The sequence shown here is derived from an EMBL/GenBank/DDBJ whole genome shotgun (WGS) entry which is preliminary data.</text>
</comment>
<evidence type="ECO:0000256" key="7">
    <source>
        <dbReference type="ARBA" id="ARBA00049534"/>
    </source>
</evidence>
<evidence type="ECO:0000256" key="9">
    <source>
        <dbReference type="ARBA" id="ARBA00064749"/>
    </source>
</evidence>
<evidence type="ECO:0000256" key="6">
    <source>
        <dbReference type="ARBA" id="ARBA00047992"/>
    </source>
</evidence>
<dbReference type="GO" id="GO:0036381">
    <property type="term" value="F:pyridoxal 5'-phosphate synthase (glutamine hydrolysing) activity"/>
    <property type="evidence" value="ECO:0007669"/>
    <property type="project" value="UniProtKB-UniRule"/>
</dbReference>
<keyword evidence="4 10" id="KW-0315">Glutamine amidotransferase</keyword>
<evidence type="ECO:0000256" key="5">
    <source>
        <dbReference type="ARBA" id="ARBA00023239"/>
    </source>
</evidence>
<evidence type="ECO:0000256" key="8">
    <source>
        <dbReference type="ARBA" id="ARBA00054599"/>
    </source>
</evidence>
<evidence type="ECO:0000256" key="3">
    <source>
        <dbReference type="ARBA" id="ARBA00022898"/>
    </source>
</evidence>
<comment type="catalytic activity">
    <reaction evidence="7 10">
        <text>L-glutamine + H2O = L-glutamate + NH4(+)</text>
        <dbReference type="Rhea" id="RHEA:15889"/>
        <dbReference type="ChEBI" id="CHEBI:15377"/>
        <dbReference type="ChEBI" id="CHEBI:28938"/>
        <dbReference type="ChEBI" id="CHEBI:29985"/>
        <dbReference type="ChEBI" id="CHEBI:58359"/>
        <dbReference type="EC" id="3.5.1.2"/>
    </reaction>
</comment>
<dbReference type="AlphaFoldDB" id="A0A931LRQ5"/>
<organism evidence="13 14">
    <name type="scientific">Fimbriimonas ginsengisoli</name>
    <dbReference type="NCBI Taxonomy" id="1005039"/>
    <lineage>
        <taxon>Bacteria</taxon>
        <taxon>Bacillati</taxon>
        <taxon>Armatimonadota</taxon>
        <taxon>Fimbriimonadia</taxon>
        <taxon>Fimbriimonadales</taxon>
        <taxon>Fimbriimonadaceae</taxon>
        <taxon>Fimbriimonas</taxon>
    </lineage>
</organism>
<dbReference type="FunFam" id="3.40.50.880:FF:000010">
    <property type="entry name" value="uncharacterized protein LOC100176842 isoform X2"/>
    <property type="match status" value="1"/>
</dbReference>
<dbReference type="EC" id="3.5.1.2" evidence="10"/>
<dbReference type="Pfam" id="PF01174">
    <property type="entry name" value="SNO"/>
    <property type="match status" value="1"/>
</dbReference>
<feature type="binding site" evidence="10 12">
    <location>
        <begin position="50"/>
        <end position="52"/>
    </location>
    <ligand>
        <name>L-glutamine</name>
        <dbReference type="ChEBI" id="CHEBI:58359"/>
    </ligand>
</feature>
<proteinExistence type="inferred from homology"/>
<dbReference type="GO" id="GO:0006543">
    <property type="term" value="P:L-glutamine catabolic process"/>
    <property type="evidence" value="ECO:0007669"/>
    <property type="project" value="UniProtKB-UniRule"/>
</dbReference>
<protein>
    <recommendedName>
        <fullName evidence="10">Pyridoxal 5'-phosphate synthase subunit PdxT</fullName>
        <ecNumber evidence="10">4.3.3.6</ecNumber>
    </recommendedName>
    <alternativeName>
        <fullName evidence="10">Pdx2</fullName>
    </alternativeName>
    <alternativeName>
        <fullName evidence="10">Pyridoxal 5'-phosphate synthase glutaminase subunit</fullName>
        <ecNumber evidence="10">3.5.1.2</ecNumber>
    </alternativeName>
</protein>
<dbReference type="EMBL" id="JACOSL010000025">
    <property type="protein sequence ID" value="MBI1756167.1"/>
    <property type="molecule type" value="Genomic_DNA"/>
</dbReference>
<dbReference type="InterPro" id="IPR029062">
    <property type="entry name" value="Class_I_gatase-like"/>
</dbReference>
<dbReference type="PANTHER" id="PTHR31559">
    <property type="entry name" value="PYRIDOXAL 5'-PHOSPHATE SYNTHASE SUBUNIT SNO"/>
    <property type="match status" value="1"/>
</dbReference>
<dbReference type="GO" id="GO:0042823">
    <property type="term" value="P:pyridoxal phosphate biosynthetic process"/>
    <property type="evidence" value="ECO:0007669"/>
    <property type="project" value="UniProtKB-UniRule"/>
</dbReference>
<comment type="function">
    <text evidence="8 10">Catalyzes the hydrolysis of glutamine to glutamate and ammonia as part of the biosynthesis of pyridoxal 5'-phosphate. The resulting ammonia molecule is channeled to the active site of PdxS.</text>
</comment>
<dbReference type="PROSITE" id="PS51273">
    <property type="entry name" value="GATASE_TYPE_1"/>
    <property type="match status" value="1"/>
</dbReference>
<dbReference type="Gene3D" id="3.40.50.880">
    <property type="match status" value="1"/>
</dbReference>
<dbReference type="NCBIfam" id="TIGR03800">
    <property type="entry name" value="PLP_synth_Pdx2"/>
    <property type="match status" value="1"/>
</dbReference>
<dbReference type="GO" id="GO:0004359">
    <property type="term" value="F:glutaminase activity"/>
    <property type="evidence" value="ECO:0007669"/>
    <property type="project" value="UniProtKB-UniRule"/>
</dbReference>
<comment type="pathway">
    <text evidence="10">Cofactor biosynthesis; pyridoxal 5'-phosphate biosynthesis.</text>
</comment>
<dbReference type="PANTHER" id="PTHR31559:SF0">
    <property type="entry name" value="PYRIDOXAL 5'-PHOSPHATE SYNTHASE SUBUNIT SNO1-RELATED"/>
    <property type="match status" value="1"/>
</dbReference>
<dbReference type="InterPro" id="IPR002161">
    <property type="entry name" value="PdxT/SNO"/>
</dbReference>
<sequence>MLRVGVLGVQGDFEKHMLALRRAGLAAKDVVEVRLVEHLNKVDRLILPGGESTTVGLLLERYGLGHAIVERAEAGMPVWGTCMGMILMAREVAGRPNQYRLGLLDVTVERNAFGAQVHSFEAPVSVEGFDQRLTGVFIRSPVVSQMGPGVKALAKLEGKIVAVRQGSLVGTSFHPELTDDTRLHEWFLKL</sequence>
<evidence type="ECO:0000256" key="4">
    <source>
        <dbReference type="ARBA" id="ARBA00022962"/>
    </source>
</evidence>
<reference evidence="13" key="1">
    <citation type="submission" date="2020-07" db="EMBL/GenBank/DDBJ databases">
        <title>Huge and variable diversity of episymbiotic CPR bacteria and DPANN archaea in groundwater ecosystems.</title>
        <authorList>
            <person name="He C.Y."/>
            <person name="Keren R."/>
            <person name="Whittaker M."/>
            <person name="Farag I.F."/>
            <person name="Doudna J."/>
            <person name="Cate J.H.D."/>
            <person name="Banfield J.F."/>
        </authorList>
    </citation>
    <scope>NUCLEOTIDE SEQUENCE</scope>
    <source>
        <strain evidence="13">NC_groundwater_17_Pr7_B-0.1um_64_12</strain>
    </source>
</reference>
<gene>
    <name evidence="10 13" type="primary">pdxT</name>
    <name evidence="13" type="ORF">HYR64_03570</name>
</gene>
<feature type="binding site" evidence="10 12">
    <location>
        <position position="110"/>
    </location>
    <ligand>
        <name>L-glutamine</name>
        <dbReference type="ChEBI" id="CHEBI:58359"/>
    </ligand>
</feature>
<accession>A0A931LRQ5</accession>
<dbReference type="PIRSF" id="PIRSF005639">
    <property type="entry name" value="Glut_amidoT_SNO"/>
    <property type="match status" value="1"/>
</dbReference>
<comment type="catalytic activity">
    <reaction evidence="6 10">
        <text>aldehydo-D-ribose 5-phosphate + D-glyceraldehyde 3-phosphate + L-glutamine = pyridoxal 5'-phosphate + L-glutamate + phosphate + 3 H2O + H(+)</text>
        <dbReference type="Rhea" id="RHEA:31507"/>
        <dbReference type="ChEBI" id="CHEBI:15377"/>
        <dbReference type="ChEBI" id="CHEBI:15378"/>
        <dbReference type="ChEBI" id="CHEBI:29985"/>
        <dbReference type="ChEBI" id="CHEBI:43474"/>
        <dbReference type="ChEBI" id="CHEBI:58273"/>
        <dbReference type="ChEBI" id="CHEBI:58359"/>
        <dbReference type="ChEBI" id="CHEBI:59776"/>
        <dbReference type="ChEBI" id="CHEBI:597326"/>
        <dbReference type="EC" id="4.3.3.6"/>
    </reaction>
</comment>
<feature type="active site" description="Nucleophile" evidence="10 11">
    <location>
        <position position="82"/>
    </location>
</feature>
<dbReference type="SUPFAM" id="SSF52317">
    <property type="entry name" value="Class I glutamine amidotransferase-like"/>
    <property type="match status" value="1"/>
</dbReference>
<dbReference type="PROSITE" id="PS51130">
    <property type="entry name" value="PDXT_SNO_2"/>
    <property type="match status" value="1"/>
</dbReference>
<dbReference type="EC" id="4.3.3.6" evidence="10"/>
<dbReference type="GO" id="GO:1903600">
    <property type="term" value="C:glutaminase complex"/>
    <property type="evidence" value="ECO:0007669"/>
    <property type="project" value="TreeGrafter"/>
</dbReference>